<name>A0A2U2RJR8_9MICO</name>
<evidence type="ECO:0000313" key="4">
    <source>
        <dbReference type="Proteomes" id="UP000245590"/>
    </source>
</evidence>
<dbReference type="Proteomes" id="UP000245590">
    <property type="component" value="Unassembled WGS sequence"/>
</dbReference>
<dbReference type="Gene3D" id="3.30.70.1060">
    <property type="entry name" value="Dimeric alpha+beta barrel"/>
    <property type="match status" value="1"/>
</dbReference>
<accession>A0A2U2RJR8</accession>
<organism evidence="3 4">
    <name type="scientific">Brachybacterium endophyticum</name>
    <dbReference type="NCBI Taxonomy" id="2182385"/>
    <lineage>
        <taxon>Bacteria</taxon>
        <taxon>Bacillati</taxon>
        <taxon>Actinomycetota</taxon>
        <taxon>Actinomycetes</taxon>
        <taxon>Micrococcales</taxon>
        <taxon>Dermabacteraceae</taxon>
        <taxon>Brachybacterium</taxon>
    </lineage>
</organism>
<dbReference type="InterPro" id="IPR011008">
    <property type="entry name" value="Dimeric_a/b-barrel"/>
</dbReference>
<sequence length="96" mass="10488">MTTFAVTYHYADEPERLDAVRPEHRAFLGRLHESGELIASGPYPDTGGGQALLILQGEDDSDVLAALDGDPFRREGLIERREVHDWNVVIGSIGGA</sequence>
<dbReference type="RefSeq" id="WP_109275864.1">
    <property type="nucleotide sequence ID" value="NZ_QFKX01000003.1"/>
</dbReference>
<dbReference type="SUPFAM" id="SSF54909">
    <property type="entry name" value="Dimeric alpha+beta barrel"/>
    <property type="match status" value="1"/>
</dbReference>
<dbReference type="AlphaFoldDB" id="A0A2U2RJR8"/>
<evidence type="ECO:0000313" key="3">
    <source>
        <dbReference type="EMBL" id="PWH06117.1"/>
    </source>
</evidence>
<comment type="similarity">
    <text evidence="1">Belongs to the YciI family.</text>
</comment>
<dbReference type="OrthoDB" id="8968203at2"/>
<dbReference type="InterPro" id="IPR005545">
    <property type="entry name" value="YCII"/>
</dbReference>
<comment type="caution">
    <text evidence="3">The sequence shown here is derived from an EMBL/GenBank/DDBJ whole genome shotgun (WGS) entry which is preliminary data.</text>
</comment>
<keyword evidence="4" id="KW-1185">Reference proteome</keyword>
<protein>
    <recommendedName>
        <fullName evidence="2">YCII-related domain-containing protein</fullName>
    </recommendedName>
</protein>
<gene>
    <name evidence="3" type="ORF">DEO23_09915</name>
</gene>
<evidence type="ECO:0000256" key="1">
    <source>
        <dbReference type="ARBA" id="ARBA00007689"/>
    </source>
</evidence>
<dbReference type="Pfam" id="PF03795">
    <property type="entry name" value="YCII"/>
    <property type="match status" value="1"/>
</dbReference>
<proteinExistence type="inferred from homology"/>
<dbReference type="EMBL" id="QFKX01000003">
    <property type="protein sequence ID" value="PWH06117.1"/>
    <property type="molecule type" value="Genomic_DNA"/>
</dbReference>
<feature type="domain" description="YCII-related" evidence="2">
    <location>
        <begin position="6"/>
        <end position="87"/>
    </location>
</feature>
<evidence type="ECO:0000259" key="2">
    <source>
        <dbReference type="Pfam" id="PF03795"/>
    </source>
</evidence>
<reference evidence="3 4" key="1">
    <citation type="submission" date="2018-05" db="EMBL/GenBank/DDBJ databases">
        <title>Brachybacterium sp. M1HQ-2T, whole genome shotgun sequence.</title>
        <authorList>
            <person name="Tuo L."/>
        </authorList>
    </citation>
    <scope>NUCLEOTIDE SEQUENCE [LARGE SCALE GENOMIC DNA]</scope>
    <source>
        <strain evidence="3 4">M1HQ-2</strain>
    </source>
</reference>